<gene>
    <name evidence="1" type="ORF">A1332_00015</name>
</gene>
<dbReference type="EMBL" id="LUUG01000049">
    <property type="protein sequence ID" value="OAI07818.1"/>
    <property type="molecule type" value="Genomic_DNA"/>
</dbReference>
<accession>A0A177MPV7</accession>
<protein>
    <recommendedName>
        <fullName evidence="3">Bacteriocin</fullName>
    </recommendedName>
</protein>
<reference evidence="1 2" key="1">
    <citation type="submission" date="2016-03" db="EMBL/GenBank/DDBJ databases">
        <authorList>
            <person name="Ploux O."/>
        </authorList>
    </citation>
    <scope>NUCLEOTIDE SEQUENCE [LARGE SCALE GENOMIC DNA]</scope>
    <source>
        <strain evidence="1 2">R-45363</strain>
    </source>
</reference>
<evidence type="ECO:0000313" key="2">
    <source>
        <dbReference type="Proteomes" id="UP000078090"/>
    </source>
</evidence>
<name>A0A177MPV7_METMH</name>
<evidence type="ECO:0008006" key="3">
    <source>
        <dbReference type="Google" id="ProtNLM"/>
    </source>
</evidence>
<sequence>MRELTITEMEIVSGGVDWDEVSGGLAFVGTGIALVAAAPEVGAVVVAAGAAAVILGGFAIGDGLVEGGALSSGGGEDGDGS</sequence>
<dbReference type="Proteomes" id="UP000078090">
    <property type="component" value="Unassembled WGS sequence"/>
</dbReference>
<comment type="caution">
    <text evidence="1">The sequence shown here is derived from an EMBL/GenBank/DDBJ whole genome shotgun (WGS) entry which is preliminary data.</text>
</comment>
<dbReference type="RefSeq" id="WP_064007283.1">
    <property type="nucleotide sequence ID" value="NZ_LUUG01000049.1"/>
</dbReference>
<organism evidence="1 2">
    <name type="scientific">Methylomonas methanica</name>
    <dbReference type="NCBI Taxonomy" id="421"/>
    <lineage>
        <taxon>Bacteria</taxon>
        <taxon>Pseudomonadati</taxon>
        <taxon>Pseudomonadota</taxon>
        <taxon>Gammaproteobacteria</taxon>
        <taxon>Methylococcales</taxon>
        <taxon>Methylococcaceae</taxon>
        <taxon>Methylomonas</taxon>
    </lineage>
</organism>
<proteinExistence type="predicted"/>
<dbReference type="AlphaFoldDB" id="A0A177MPV7"/>
<evidence type="ECO:0000313" key="1">
    <source>
        <dbReference type="EMBL" id="OAI07818.1"/>
    </source>
</evidence>